<evidence type="ECO:0000313" key="10">
    <source>
        <dbReference type="Proteomes" id="UP001214301"/>
    </source>
</evidence>
<evidence type="ECO:0000256" key="3">
    <source>
        <dbReference type="ARBA" id="ARBA00012865"/>
    </source>
</evidence>
<evidence type="ECO:0000256" key="7">
    <source>
        <dbReference type="SAM" id="SignalP"/>
    </source>
</evidence>
<dbReference type="InterPro" id="IPR058136">
    <property type="entry name" value="AmpC"/>
</dbReference>
<dbReference type="EC" id="3.5.2.6" evidence="3 6"/>
<keyword evidence="5 6" id="KW-0046">Antibiotic resistance</keyword>
<dbReference type="Pfam" id="PF00144">
    <property type="entry name" value="Beta-lactamase"/>
    <property type="match status" value="1"/>
</dbReference>
<reference evidence="9 10" key="1">
    <citation type="journal article" date="2020" name="Front. Microbiol.">
        <title>Toward Biorecycling: Isolation of a Soil Bacterium That Grows on a Polyurethane Oligomer and Monomer.</title>
        <authorList>
            <person name="Espinosa M.J.C."/>
            <person name="Blanco A.C."/>
            <person name="Schmidgall T."/>
            <person name="Atanasoff-Kardjalieff A.K."/>
            <person name="Kappelmeyer U."/>
            <person name="Tischler D."/>
            <person name="Pieper D.H."/>
            <person name="Heipieper H.J."/>
            <person name="Eberlein C."/>
        </authorList>
    </citation>
    <scope>NUCLEOTIDE SEQUENCE [LARGE SCALE GENOMIC DNA]</scope>
    <source>
        <strain evidence="9 10">TDA1</strain>
    </source>
</reference>
<dbReference type="SUPFAM" id="SSF56601">
    <property type="entry name" value="beta-lactamase/transpeptidase-like"/>
    <property type="match status" value="1"/>
</dbReference>
<evidence type="ECO:0000259" key="8">
    <source>
        <dbReference type="Pfam" id="PF00144"/>
    </source>
</evidence>
<protein>
    <recommendedName>
        <fullName evidence="3 6">Beta-lactamase</fullName>
        <ecNumber evidence="3 6">3.5.2.6</ecNumber>
    </recommendedName>
</protein>
<dbReference type="NCBIfam" id="NF033085">
    <property type="entry name" value="bla_class_C"/>
    <property type="match status" value="1"/>
</dbReference>
<comment type="catalytic activity">
    <reaction evidence="1 6">
        <text>a beta-lactam + H2O = a substituted beta-amino acid</text>
        <dbReference type="Rhea" id="RHEA:20401"/>
        <dbReference type="ChEBI" id="CHEBI:15377"/>
        <dbReference type="ChEBI" id="CHEBI:35627"/>
        <dbReference type="ChEBI" id="CHEBI:140347"/>
        <dbReference type="EC" id="3.5.2.6"/>
    </reaction>
</comment>
<dbReference type="PROSITE" id="PS00336">
    <property type="entry name" value="BETA_LACTAMASE_C"/>
    <property type="match status" value="1"/>
</dbReference>
<comment type="similarity">
    <text evidence="2 6">Belongs to the class-C beta-lactamase family.</text>
</comment>
<feature type="signal peptide" evidence="7">
    <location>
        <begin position="1"/>
        <end position="24"/>
    </location>
</feature>
<dbReference type="EMBL" id="CP116669">
    <property type="protein sequence ID" value="WCH97945.1"/>
    <property type="molecule type" value="Genomic_DNA"/>
</dbReference>
<name>A0ABY7R348_9PSED</name>
<evidence type="ECO:0000313" key="9">
    <source>
        <dbReference type="EMBL" id="WCH97945.1"/>
    </source>
</evidence>
<evidence type="ECO:0000256" key="2">
    <source>
        <dbReference type="ARBA" id="ARBA00007840"/>
    </source>
</evidence>
<accession>A0ABY7R348</accession>
<gene>
    <name evidence="9" type="ORF">PMC74_14220</name>
</gene>
<organism evidence="9 10">
    <name type="scientific">Pseudomonas capeferrum</name>
    <dbReference type="NCBI Taxonomy" id="1495066"/>
    <lineage>
        <taxon>Bacteria</taxon>
        <taxon>Pseudomonadati</taxon>
        <taxon>Pseudomonadota</taxon>
        <taxon>Gammaproteobacteria</taxon>
        <taxon>Pseudomonadales</taxon>
        <taxon>Pseudomonadaceae</taxon>
        <taxon>Pseudomonas</taxon>
    </lineage>
</organism>
<dbReference type="RefSeq" id="WP_033698312.1">
    <property type="nucleotide sequence ID" value="NZ_CP116669.1"/>
</dbReference>
<dbReference type="PANTHER" id="PTHR46825">
    <property type="entry name" value="D-ALANYL-D-ALANINE-CARBOXYPEPTIDASE/ENDOPEPTIDASE AMPH"/>
    <property type="match status" value="1"/>
</dbReference>
<evidence type="ECO:0000256" key="1">
    <source>
        <dbReference type="ARBA" id="ARBA00001526"/>
    </source>
</evidence>
<keyword evidence="4 6" id="KW-0378">Hydrolase</keyword>
<evidence type="ECO:0000256" key="5">
    <source>
        <dbReference type="ARBA" id="ARBA00023251"/>
    </source>
</evidence>
<dbReference type="Gene3D" id="3.40.710.10">
    <property type="entry name" value="DD-peptidase/beta-lactamase superfamily"/>
    <property type="match status" value="1"/>
</dbReference>
<keyword evidence="7" id="KW-0732">Signal</keyword>
<dbReference type="InterPro" id="IPR050491">
    <property type="entry name" value="AmpC-like"/>
</dbReference>
<dbReference type="InterPro" id="IPR012338">
    <property type="entry name" value="Beta-lactam/transpept-like"/>
</dbReference>
<feature type="domain" description="Beta-lactamase-related" evidence="8">
    <location>
        <begin position="32"/>
        <end position="378"/>
    </location>
</feature>
<dbReference type="Proteomes" id="UP001214301">
    <property type="component" value="Chromosome"/>
</dbReference>
<dbReference type="InterPro" id="IPR001586">
    <property type="entry name" value="Beta-lactam_class-C_AS"/>
</dbReference>
<dbReference type="GeneID" id="301035381"/>
<sequence length="382" mass="41263">MPRYRLAPFPLAAALAMGAITAQAADPLQAQVDEIIQPLMQEHQIAGMAVALYADGQAHYFNYGVANKADNSPVSADTLFEVGSLSKTYTATLAALASAEGKLDLQAPAQRYQPALAGTPLGEASVLEFGAYSADCLPLQFPDAVHTDQQVLAFFRHWQPVAKHGTQRCYSNPSLGLFGDLAARAQQRPFAELMTEGLLPQMGLKHTYLHVPADAQRLYAQGYDAHDQPVRVSSGPFADAAYGIKTNATDLLRYVRLHMQPAELAPTLQKAAAITQAGYFQVGSMTQGLGWERYPYPASLDTLVNGNSSKFALAPQATRRLNPELPAVPDAWYNKTGATNGFGAYVAFIPAQGKAIVLLANRNYPNEARVRAAYRILSSLDH</sequence>
<dbReference type="InterPro" id="IPR001466">
    <property type="entry name" value="Beta-lactam-related"/>
</dbReference>
<evidence type="ECO:0000256" key="4">
    <source>
        <dbReference type="ARBA" id="ARBA00022801"/>
    </source>
</evidence>
<evidence type="ECO:0000256" key="6">
    <source>
        <dbReference type="RuleBase" id="RU361140"/>
    </source>
</evidence>
<proteinExistence type="inferred from homology"/>
<keyword evidence="10" id="KW-1185">Reference proteome</keyword>
<dbReference type="PANTHER" id="PTHR46825:SF8">
    <property type="entry name" value="BETA-LACTAMASE-RELATED"/>
    <property type="match status" value="1"/>
</dbReference>
<feature type="chain" id="PRO_5046408383" description="Beta-lactamase" evidence="7">
    <location>
        <begin position="25"/>
        <end position="382"/>
    </location>
</feature>